<sequence length="77" mass="8171">MNEMLIQVMSQSALLVGAGLIGFLLYPCLVLRPTGVHRKGATSASRGSAPVRAHSAAGSTEKRPRQVQETRGAVARR</sequence>
<dbReference type="Proteomes" id="UP000262882">
    <property type="component" value="Unassembled WGS sequence"/>
</dbReference>
<evidence type="ECO:0000256" key="2">
    <source>
        <dbReference type="SAM" id="Phobius"/>
    </source>
</evidence>
<comment type="caution">
    <text evidence="3">The sequence shown here is derived from an EMBL/GenBank/DDBJ whole genome shotgun (WGS) entry which is preliminary data.</text>
</comment>
<accession>A0A372GNB5</accession>
<feature type="transmembrane region" description="Helical" evidence="2">
    <location>
        <begin position="12"/>
        <end position="31"/>
    </location>
</feature>
<dbReference type="AlphaFoldDB" id="A0A372GNB5"/>
<evidence type="ECO:0000313" key="4">
    <source>
        <dbReference type="Proteomes" id="UP000262882"/>
    </source>
</evidence>
<keyword evidence="2" id="KW-1133">Transmembrane helix</keyword>
<keyword evidence="4" id="KW-1185">Reference proteome</keyword>
<evidence type="ECO:0000313" key="3">
    <source>
        <dbReference type="EMBL" id="RFS86888.1"/>
    </source>
</evidence>
<proteinExistence type="predicted"/>
<keyword evidence="2" id="KW-0472">Membrane</keyword>
<organism evidence="3 4">
    <name type="scientific">Actinomadura spongiicola</name>
    <dbReference type="NCBI Taxonomy" id="2303421"/>
    <lineage>
        <taxon>Bacteria</taxon>
        <taxon>Bacillati</taxon>
        <taxon>Actinomycetota</taxon>
        <taxon>Actinomycetes</taxon>
        <taxon>Streptosporangiales</taxon>
        <taxon>Thermomonosporaceae</taxon>
        <taxon>Actinomadura</taxon>
    </lineage>
</organism>
<reference evidence="3 4" key="1">
    <citation type="submission" date="2018-08" db="EMBL/GenBank/DDBJ databases">
        <title>Actinomadura spongicola sp. nov., isolated from marine sponge Leucetta chagosensis.</title>
        <authorList>
            <person name="Li L."/>
            <person name="Lin H.W."/>
        </authorList>
    </citation>
    <scope>NUCLEOTIDE SEQUENCE [LARGE SCALE GENOMIC DNA]</scope>
    <source>
        <strain evidence="3 4">LHW52907</strain>
    </source>
</reference>
<gene>
    <name evidence="3" type="ORF">D0T12_01020</name>
</gene>
<name>A0A372GNB5_9ACTN</name>
<feature type="region of interest" description="Disordered" evidence="1">
    <location>
        <begin position="39"/>
        <end position="77"/>
    </location>
</feature>
<keyword evidence="2" id="KW-0812">Transmembrane</keyword>
<protein>
    <submittedName>
        <fullName evidence="3">Uncharacterized protein</fullName>
    </submittedName>
</protein>
<evidence type="ECO:0000256" key="1">
    <source>
        <dbReference type="SAM" id="MobiDB-lite"/>
    </source>
</evidence>
<dbReference type="EMBL" id="QVNQ01000001">
    <property type="protein sequence ID" value="RFS86888.1"/>
    <property type="molecule type" value="Genomic_DNA"/>
</dbReference>